<evidence type="ECO:0000313" key="2">
    <source>
        <dbReference type="EMBL" id="TSJ62449.1"/>
    </source>
</evidence>
<comment type="caution">
    <text evidence="2">The sequence shown here is derived from an EMBL/GenBank/DDBJ whole genome shotgun (WGS) entry which is preliminary data.</text>
</comment>
<reference evidence="2 3" key="1">
    <citation type="submission" date="2019-07" db="EMBL/GenBank/DDBJ databases">
        <title>Allobacillus sp. nov. SKP isolated from shrimp paste of Euphausiacea.</title>
        <authorList>
            <person name="Kanchanasin P."/>
            <person name="Tanasupawat S."/>
            <person name="Shi W."/>
            <person name="Wu L."/>
            <person name="Ma J."/>
        </authorList>
    </citation>
    <scope>NUCLEOTIDE SEQUENCE [LARGE SCALE GENOMIC DNA]</scope>
    <source>
        <strain evidence="2 3">SKP4-8</strain>
    </source>
</reference>
<sequence>MTFNILSRLSIALAAFLFTYIANLLFSDMSLQAANDYLSNPLHWIVFTFYLIGVSFLIDWIFRKINETSTWSYVSAYTLAGIVIWAVLFITVLFDSFSWYFFVVIYSSIYTVLGFIVFYLFLKVFRMNVKKILMIGIPSLIAILFIVFTNPAIKSGFSSTYEANTYHAEFDNFNGEEPVWIPVEEGQEYEITIDWKVKNDAQHGLRVSPEVHDMGELAIEENESISYEAAETGELLFFFHGVNIEGEVTFTWEEI</sequence>
<dbReference type="EMBL" id="VMHE01000020">
    <property type="protein sequence ID" value="TSJ62449.1"/>
    <property type="molecule type" value="Genomic_DNA"/>
</dbReference>
<keyword evidence="1" id="KW-0812">Transmembrane</keyword>
<keyword evidence="1" id="KW-1133">Transmembrane helix</keyword>
<feature type="transmembrane region" description="Helical" evidence="1">
    <location>
        <begin position="133"/>
        <end position="153"/>
    </location>
</feature>
<name>A0A556PDJ0_9BACI</name>
<feature type="transmembrane region" description="Helical" evidence="1">
    <location>
        <begin position="42"/>
        <end position="62"/>
    </location>
</feature>
<dbReference type="OrthoDB" id="2960589at2"/>
<dbReference type="Proteomes" id="UP000316425">
    <property type="component" value="Unassembled WGS sequence"/>
</dbReference>
<feature type="transmembrane region" description="Helical" evidence="1">
    <location>
        <begin position="74"/>
        <end position="94"/>
    </location>
</feature>
<organism evidence="2 3">
    <name type="scientific">Allobacillus salarius</name>
    <dbReference type="NCBI Taxonomy" id="1955272"/>
    <lineage>
        <taxon>Bacteria</taxon>
        <taxon>Bacillati</taxon>
        <taxon>Bacillota</taxon>
        <taxon>Bacilli</taxon>
        <taxon>Bacillales</taxon>
        <taxon>Bacillaceae</taxon>
        <taxon>Allobacillus</taxon>
    </lineage>
</organism>
<feature type="transmembrane region" description="Helical" evidence="1">
    <location>
        <begin position="100"/>
        <end position="121"/>
    </location>
</feature>
<evidence type="ECO:0000313" key="3">
    <source>
        <dbReference type="Proteomes" id="UP000316425"/>
    </source>
</evidence>
<keyword evidence="1" id="KW-0472">Membrane</keyword>
<evidence type="ECO:0000256" key="1">
    <source>
        <dbReference type="SAM" id="Phobius"/>
    </source>
</evidence>
<protein>
    <submittedName>
        <fullName evidence="2">Uncharacterized protein</fullName>
    </submittedName>
</protein>
<feature type="transmembrane region" description="Helical" evidence="1">
    <location>
        <begin position="5"/>
        <end position="22"/>
    </location>
</feature>
<accession>A0A556PDJ0</accession>
<gene>
    <name evidence="2" type="ORF">FPQ13_10215</name>
</gene>
<dbReference type="RefSeq" id="WP_144089230.1">
    <property type="nucleotide sequence ID" value="NZ_VMHE01000020.1"/>
</dbReference>
<proteinExistence type="predicted"/>
<dbReference type="AlphaFoldDB" id="A0A556PDJ0"/>
<keyword evidence="3" id="KW-1185">Reference proteome</keyword>